<dbReference type="Proteomes" id="UP000055047">
    <property type="component" value="Unassembled WGS sequence"/>
</dbReference>
<protein>
    <submittedName>
        <fullName evidence="1">Uncharacterized protein</fullName>
    </submittedName>
</protein>
<dbReference type="EMBL" id="CCXQ01000104">
    <property type="protein sequence ID" value="CEH11163.1"/>
    <property type="molecule type" value="Genomic_DNA"/>
</dbReference>
<proteinExistence type="predicted"/>
<name>A0A098GKV5_ANAPH</name>
<evidence type="ECO:0000313" key="1">
    <source>
        <dbReference type="EMBL" id="CEH11163.1"/>
    </source>
</evidence>
<sequence length="17" mass="1903">MRVVEGLCVSMPILVTR</sequence>
<accession>A0A098GKV5</accession>
<organism evidence="1 2">
    <name type="scientific">Anaplasma phagocytophilum</name>
    <name type="common">Ehrlichia phagocytophila</name>
    <dbReference type="NCBI Taxonomy" id="948"/>
    <lineage>
        <taxon>Bacteria</taxon>
        <taxon>Pseudomonadati</taxon>
        <taxon>Pseudomonadota</taxon>
        <taxon>Alphaproteobacteria</taxon>
        <taxon>Rickettsiales</taxon>
        <taxon>Anaplasmataceae</taxon>
        <taxon>Anaplasma</taxon>
        <taxon>phagocytophilum group</taxon>
    </lineage>
</organism>
<evidence type="ECO:0000313" key="2">
    <source>
        <dbReference type="Proteomes" id="UP000055047"/>
    </source>
</evidence>
<reference evidence="1 2" key="1">
    <citation type="submission" date="2014-09" db="EMBL/GenBank/DDBJ databases">
        <authorList>
            <person name="Loux Valentin"/>
            <person name="Dugat Thibaut"/>
        </authorList>
    </citation>
    <scope>NUCLEOTIDE SEQUENCE [LARGE SCALE GENOMIC DNA]</scope>
    <source>
        <strain evidence="1 2">BOV-10_179</strain>
    </source>
</reference>
<gene>
    <name evidence="1" type="ORF">ANAPHAGO_00588</name>
</gene>
<dbReference type="AlphaFoldDB" id="A0A098GKV5"/>